<organism evidence="2">
    <name type="scientific">Rhizophora mucronata</name>
    <name type="common">Asiatic mangrove</name>
    <dbReference type="NCBI Taxonomy" id="61149"/>
    <lineage>
        <taxon>Eukaryota</taxon>
        <taxon>Viridiplantae</taxon>
        <taxon>Streptophyta</taxon>
        <taxon>Embryophyta</taxon>
        <taxon>Tracheophyta</taxon>
        <taxon>Spermatophyta</taxon>
        <taxon>Magnoliopsida</taxon>
        <taxon>eudicotyledons</taxon>
        <taxon>Gunneridae</taxon>
        <taxon>Pentapetalae</taxon>
        <taxon>rosids</taxon>
        <taxon>fabids</taxon>
        <taxon>Malpighiales</taxon>
        <taxon>Rhizophoraceae</taxon>
        <taxon>Rhizophora</taxon>
    </lineage>
</organism>
<evidence type="ECO:0000313" key="2">
    <source>
        <dbReference type="EMBL" id="MBX64532.1"/>
    </source>
</evidence>
<feature type="region of interest" description="Disordered" evidence="1">
    <location>
        <begin position="1"/>
        <end position="27"/>
    </location>
</feature>
<protein>
    <submittedName>
        <fullName evidence="2">Uncharacterized protein</fullName>
    </submittedName>
</protein>
<name>A0A2P2QC13_RHIMU</name>
<reference evidence="2" key="1">
    <citation type="submission" date="2018-02" db="EMBL/GenBank/DDBJ databases">
        <title>Rhizophora mucronata_Transcriptome.</title>
        <authorList>
            <person name="Meera S.P."/>
            <person name="Sreeshan A."/>
            <person name="Augustine A."/>
        </authorList>
    </citation>
    <scope>NUCLEOTIDE SEQUENCE</scope>
    <source>
        <tissue evidence="2">Leaf</tissue>
    </source>
</reference>
<proteinExistence type="predicted"/>
<evidence type="ECO:0000256" key="1">
    <source>
        <dbReference type="SAM" id="MobiDB-lite"/>
    </source>
</evidence>
<feature type="compositionally biased region" description="Polar residues" evidence="1">
    <location>
        <begin position="17"/>
        <end position="27"/>
    </location>
</feature>
<sequence length="27" mass="2797">MLSRLAGTGDSPGHLSPQESQAHFVSS</sequence>
<dbReference type="EMBL" id="GGEC01084048">
    <property type="protein sequence ID" value="MBX64532.1"/>
    <property type="molecule type" value="Transcribed_RNA"/>
</dbReference>
<dbReference type="AlphaFoldDB" id="A0A2P2QC13"/>
<accession>A0A2P2QC13</accession>